<dbReference type="FunFam" id="4.10.280.10:FF:000075">
    <property type="entry name" value="Transcription factor bHLH113 family"/>
    <property type="match status" value="1"/>
</dbReference>
<dbReference type="PROSITE" id="PS50888">
    <property type="entry name" value="BHLH"/>
    <property type="match status" value="1"/>
</dbReference>
<dbReference type="Proteomes" id="UP000694853">
    <property type="component" value="Unplaced"/>
</dbReference>
<organism evidence="9 10">
    <name type="scientific">Abrus precatorius</name>
    <name type="common">Indian licorice</name>
    <name type="synonym">Glycine abrus</name>
    <dbReference type="NCBI Taxonomy" id="3816"/>
    <lineage>
        <taxon>Eukaryota</taxon>
        <taxon>Viridiplantae</taxon>
        <taxon>Streptophyta</taxon>
        <taxon>Embryophyta</taxon>
        <taxon>Tracheophyta</taxon>
        <taxon>Spermatophyta</taxon>
        <taxon>Magnoliopsida</taxon>
        <taxon>eudicotyledons</taxon>
        <taxon>Gunneridae</taxon>
        <taxon>Pentapetalae</taxon>
        <taxon>rosids</taxon>
        <taxon>fabids</taxon>
        <taxon>Fabales</taxon>
        <taxon>Fabaceae</taxon>
        <taxon>Papilionoideae</taxon>
        <taxon>50 kb inversion clade</taxon>
        <taxon>NPAAA clade</taxon>
        <taxon>indigoferoid/millettioid clade</taxon>
        <taxon>Abreae</taxon>
        <taxon>Abrus</taxon>
    </lineage>
</organism>
<reference evidence="9" key="1">
    <citation type="journal article" date="2019" name="Toxins">
        <title>Detection of Abrin-Like and Prepropulchellin-Like Toxin Genes and Transcripts Using Whole Genome Sequencing and Full-Length Transcript Sequencing of Abrus precatorius.</title>
        <authorList>
            <person name="Hovde B.T."/>
            <person name="Daligault H.E."/>
            <person name="Hanschen E.R."/>
            <person name="Kunde Y.A."/>
            <person name="Johnson M.B."/>
            <person name="Starkenburg S.R."/>
            <person name="Johnson S.L."/>
        </authorList>
    </citation>
    <scope>NUCLEOTIDE SEQUENCE [LARGE SCALE GENOMIC DNA]</scope>
</reference>
<protein>
    <submittedName>
        <fullName evidence="10">Transcription factor bHLH113 isoform X1</fullName>
    </submittedName>
</protein>
<keyword evidence="7" id="KW-1133">Transmembrane helix</keyword>
<dbReference type="GO" id="GO:0046983">
    <property type="term" value="F:protein dimerization activity"/>
    <property type="evidence" value="ECO:0007669"/>
    <property type="project" value="InterPro"/>
</dbReference>
<dbReference type="KEGG" id="aprc:113873132"/>
<comment type="subcellular location">
    <subcellularLocation>
        <location evidence="1">Nucleus</location>
    </subcellularLocation>
</comment>
<dbReference type="RefSeq" id="XP_027366926.1">
    <property type="nucleotide sequence ID" value="XM_027511125.1"/>
</dbReference>
<dbReference type="GO" id="GO:0000981">
    <property type="term" value="F:DNA-binding transcription factor activity, RNA polymerase II-specific"/>
    <property type="evidence" value="ECO:0007669"/>
    <property type="project" value="TreeGrafter"/>
</dbReference>
<name>A0A8B8ME08_ABRPR</name>
<dbReference type="PANTHER" id="PTHR16223">
    <property type="entry name" value="TRANSCRIPTION FACTOR BHLH83-RELATED"/>
    <property type="match status" value="1"/>
</dbReference>
<keyword evidence="9" id="KW-1185">Reference proteome</keyword>
<dbReference type="PANTHER" id="PTHR16223:SF335">
    <property type="entry name" value="TRANSCRIPTION FACTOR BHLH113"/>
    <property type="match status" value="1"/>
</dbReference>
<dbReference type="InterPro" id="IPR036638">
    <property type="entry name" value="HLH_DNA-bd_sf"/>
</dbReference>
<evidence type="ECO:0000256" key="1">
    <source>
        <dbReference type="ARBA" id="ARBA00004123"/>
    </source>
</evidence>
<dbReference type="GeneID" id="113873132"/>
<proteinExistence type="predicted"/>
<dbReference type="InterPro" id="IPR045239">
    <property type="entry name" value="bHLH95_bHLH"/>
</dbReference>
<feature type="region of interest" description="Disordered" evidence="6">
    <location>
        <begin position="143"/>
        <end position="176"/>
    </location>
</feature>
<evidence type="ECO:0000256" key="4">
    <source>
        <dbReference type="ARBA" id="ARBA00023163"/>
    </source>
</evidence>
<dbReference type="InterPro" id="IPR011598">
    <property type="entry name" value="bHLH_dom"/>
</dbReference>
<dbReference type="InterPro" id="IPR045843">
    <property type="entry name" value="IND-like"/>
</dbReference>
<evidence type="ECO:0000256" key="7">
    <source>
        <dbReference type="SAM" id="Phobius"/>
    </source>
</evidence>
<dbReference type="SUPFAM" id="SSF47459">
    <property type="entry name" value="HLH, helix-loop-helix DNA-binding domain"/>
    <property type="match status" value="1"/>
</dbReference>
<evidence type="ECO:0000256" key="3">
    <source>
        <dbReference type="ARBA" id="ARBA00023125"/>
    </source>
</evidence>
<reference evidence="10" key="2">
    <citation type="submission" date="2025-08" db="UniProtKB">
        <authorList>
            <consortium name="RefSeq"/>
        </authorList>
    </citation>
    <scope>IDENTIFICATION</scope>
    <source>
        <tissue evidence="10">Young leaves</tissue>
    </source>
</reference>
<keyword evidence="7" id="KW-0812">Transmembrane</keyword>
<feature type="transmembrane region" description="Helical" evidence="7">
    <location>
        <begin position="113"/>
        <end position="135"/>
    </location>
</feature>
<dbReference type="GO" id="GO:0000978">
    <property type="term" value="F:RNA polymerase II cis-regulatory region sequence-specific DNA binding"/>
    <property type="evidence" value="ECO:0007669"/>
    <property type="project" value="TreeGrafter"/>
</dbReference>
<evidence type="ECO:0000259" key="8">
    <source>
        <dbReference type="PROSITE" id="PS50888"/>
    </source>
</evidence>
<dbReference type="AlphaFoldDB" id="A0A8B8ME08"/>
<feature type="domain" description="BHLH" evidence="8">
    <location>
        <begin position="165"/>
        <end position="214"/>
    </location>
</feature>
<dbReference type="GO" id="GO:0005634">
    <property type="term" value="C:nucleus"/>
    <property type="evidence" value="ECO:0007669"/>
    <property type="project" value="UniProtKB-SubCell"/>
</dbReference>
<accession>A0A8B8ME08</accession>
<keyword evidence="5" id="KW-0539">Nucleus</keyword>
<sequence>METKEEFAVVDHLTTPAGTSFSQLLFGDDDDENALGLGVDHTYNLTHSPLFSIHKAPKMLSFANEGDVLLPETNVTPQKSVITSSDSSSASSCNYANTAFTTSLPKSNVCDSIFFLLVCNWRMILSLLIFIFFWLKNLQKKRNGSGHEPVVKPGMGGQKQPKKIKEENPTSSLHAKRKEKLGERIAALQQLVSPFGKTDTASVLHEAMGYIRFLHDQVQVLCTPYLQSLPSSYNQRQHGDGDNNEEEVNKDLRSRGLCLIPVGCTIHVAGSNGADFWSPAAIGNNVSPSAKQ</sequence>
<evidence type="ECO:0000256" key="2">
    <source>
        <dbReference type="ARBA" id="ARBA00023015"/>
    </source>
</evidence>
<evidence type="ECO:0000256" key="6">
    <source>
        <dbReference type="SAM" id="MobiDB-lite"/>
    </source>
</evidence>
<evidence type="ECO:0000313" key="9">
    <source>
        <dbReference type="Proteomes" id="UP000694853"/>
    </source>
</evidence>
<dbReference type="OrthoDB" id="1075457at2759"/>
<keyword evidence="2" id="KW-0805">Transcription regulation</keyword>
<gene>
    <name evidence="10" type="primary">LOC113873132</name>
</gene>
<dbReference type="CDD" id="cd11393">
    <property type="entry name" value="bHLH_AtbHLH_like"/>
    <property type="match status" value="1"/>
</dbReference>
<evidence type="ECO:0000256" key="5">
    <source>
        <dbReference type="ARBA" id="ARBA00023242"/>
    </source>
</evidence>
<dbReference type="Gene3D" id="4.10.280.10">
    <property type="entry name" value="Helix-loop-helix DNA-binding domain"/>
    <property type="match status" value="1"/>
</dbReference>
<keyword evidence="7" id="KW-0472">Membrane</keyword>
<keyword evidence="3" id="KW-0238">DNA-binding</keyword>
<evidence type="ECO:0000313" key="10">
    <source>
        <dbReference type="RefSeq" id="XP_027366926.1"/>
    </source>
</evidence>
<keyword evidence="4" id="KW-0804">Transcription</keyword>